<dbReference type="PANTHER" id="PTHR35249:SF2">
    <property type="entry name" value="DYNEIN REGULATORY COMPLEX SUBUNIT 7"/>
    <property type="match status" value="1"/>
</dbReference>
<protein>
    <recommendedName>
        <fullName evidence="5">Dynein regulatory complex subunit 7</fullName>
    </recommendedName>
</protein>
<feature type="domain" description="CEP76/DRC7 peptidase-like" evidence="1">
    <location>
        <begin position="352"/>
        <end position="429"/>
    </location>
</feature>
<dbReference type="InterPro" id="IPR056291">
    <property type="entry name" value="MORN_DRC7"/>
</dbReference>
<reference evidence="3 4" key="1">
    <citation type="submission" date="2023-01" db="EMBL/GenBank/DDBJ databases">
        <authorList>
            <person name="Whitehead M."/>
        </authorList>
    </citation>
    <scope>NUCLEOTIDE SEQUENCE [LARGE SCALE GENOMIC DNA]</scope>
</reference>
<dbReference type="AlphaFoldDB" id="A0AAV0VGF4"/>
<evidence type="ECO:0008006" key="5">
    <source>
        <dbReference type="Google" id="ProtNLM"/>
    </source>
</evidence>
<accession>A0AAV0VGF4</accession>
<evidence type="ECO:0000259" key="2">
    <source>
        <dbReference type="Pfam" id="PF24667"/>
    </source>
</evidence>
<gene>
    <name evidence="3" type="ORF">MEUPH1_LOCUS85</name>
</gene>
<comment type="caution">
    <text evidence="3">The sequence shown here is derived from an EMBL/GenBank/DDBJ whole genome shotgun (WGS) entry which is preliminary data.</text>
</comment>
<proteinExistence type="predicted"/>
<feature type="domain" description="Dynein regulatory complex subunit 7 MORN" evidence="2">
    <location>
        <begin position="477"/>
        <end position="755"/>
    </location>
</feature>
<dbReference type="GO" id="GO:0031514">
    <property type="term" value="C:motile cilium"/>
    <property type="evidence" value="ECO:0007669"/>
    <property type="project" value="TreeGrafter"/>
</dbReference>
<dbReference type="PANTHER" id="PTHR35249">
    <property type="entry name" value="DYNEIN REGULATORY COMPLEX SUBUNIT 7"/>
    <property type="match status" value="1"/>
</dbReference>
<organism evidence="3 4">
    <name type="scientific">Macrosiphum euphorbiae</name>
    <name type="common">potato aphid</name>
    <dbReference type="NCBI Taxonomy" id="13131"/>
    <lineage>
        <taxon>Eukaryota</taxon>
        <taxon>Metazoa</taxon>
        <taxon>Ecdysozoa</taxon>
        <taxon>Arthropoda</taxon>
        <taxon>Hexapoda</taxon>
        <taxon>Insecta</taxon>
        <taxon>Pterygota</taxon>
        <taxon>Neoptera</taxon>
        <taxon>Paraneoptera</taxon>
        <taxon>Hemiptera</taxon>
        <taxon>Sternorrhyncha</taxon>
        <taxon>Aphidomorpha</taxon>
        <taxon>Aphidoidea</taxon>
        <taxon>Aphididae</taxon>
        <taxon>Macrosiphini</taxon>
        <taxon>Macrosiphum</taxon>
    </lineage>
</organism>
<sequence>MDSDSLDWIWGDFNNSPNLAEFIEEVEDENYLLFDSNDDDKSDSSSESSFNNDCSLLIGDKRTALELNEIVNDFKNQYDKTLSELDSTTDGELEDGNHKSVDLLYSDALEAIKTNLSNVELEWRNTLYEYTVNEKNVPESYTKTTSIEKLIILYANNFVEQFKIKYPNRRQLVLILLNECGVQKCVCTTIKPSRLVYPNLRDLISYSEFVAKHITYIKLEDPVTVPNKIMSPTTTIEMQTANCFEMAILLVSFLIGCECNAFVVYGYATEIVCNNDLKKVKIDLEEYDPQKSDSKNISEDLDDANSLEPTNDLCSEYVKFLLEEQQNKTVMKDEVKEIDFNDSSDSLFGKRVHAWVIIIPLQIEDENINEVPYFIEPSTGERKEISDENYTGIEAVWNHRNYWVNLQSSGVGCTQYNFTLTNTKCWENFLPDKPQSLRGETLDLKHNENTTFKQLVMPNSWVNVLEVPRNKYHMLYPSGKKVVTYMNAIKEFYADYIMPDGLIEKNTFFTDSEYVNKTFVTEIYKHRIDKLISVETKYTTKENETVEYFRSGRDDFLNSHTFYGACNNIKTKRFVTFFNLRLDSMAELNIDENSFTTTFNDRSDLLFCRKCIFQKTEKNDCHNLNVKRKPTSIVEKYLRDESKHKDQDIATISFNLESNSIYVQYQYGEGQITQSSRLFQKPTMTRNEEFDTKSVIEDIVYPYEGHLNTHEAYIMLQDMIEAEKEALRNVSKLEDDIIKMIEIRCRERIVFKLKIDSLDWDRNHGIRKLLQNEKDKKLALSKRDKAKQIDNSLPYHVIIKRLFTQDKIALNVREKIIQNFTQNTKKRFIRTKKLFITKQFKLQSMVKALETDRFKEVELKNKTLLLCSLLKNELNVLALRMERYNETRIDRYNILASYLNSYPDFKTLSPLKLYF</sequence>
<evidence type="ECO:0000313" key="3">
    <source>
        <dbReference type="EMBL" id="CAI6342725.1"/>
    </source>
</evidence>
<dbReference type="InterPro" id="IPR056290">
    <property type="entry name" value="CEPT76/DRC7_peptidase-like_dom"/>
</dbReference>
<name>A0AAV0VGF4_9HEMI</name>
<evidence type="ECO:0000259" key="1">
    <source>
        <dbReference type="Pfam" id="PF24656"/>
    </source>
</evidence>
<keyword evidence="4" id="KW-1185">Reference proteome</keyword>
<evidence type="ECO:0000313" key="4">
    <source>
        <dbReference type="Proteomes" id="UP001160148"/>
    </source>
</evidence>
<dbReference type="Pfam" id="PF24656">
    <property type="entry name" value="CEPT76_peptidase"/>
    <property type="match status" value="1"/>
</dbReference>
<dbReference type="Pfam" id="PF24667">
    <property type="entry name" value="MORN_DRC7"/>
    <property type="match status" value="1"/>
</dbReference>
<dbReference type="GO" id="GO:0030317">
    <property type="term" value="P:flagellated sperm motility"/>
    <property type="evidence" value="ECO:0007669"/>
    <property type="project" value="TreeGrafter"/>
</dbReference>
<dbReference type="InterPro" id="IPR033551">
    <property type="entry name" value="DRC7/lobo"/>
</dbReference>
<dbReference type="Proteomes" id="UP001160148">
    <property type="component" value="Unassembled WGS sequence"/>
</dbReference>
<dbReference type="EMBL" id="CARXXK010000001">
    <property type="protein sequence ID" value="CAI6342725.1"/>
    <property type="molecule type" value="Genomic_DNA"/>
</dbReference>